<keyword evidence="3" id="KW-1185">Reference proteome</keyword>
<evidence type="ECO:0000313" key="2">
    <source>
        <dbReference type="EMBL" id="MBC5689215.1"/>
    </source>
</evidence>
<dbReference type="Proteomes" id="UP000652477">
    <property type="component" value="Unassembled WGS sequence"/>
</dbReference>
<organism evidence="2 3">
    <name type="scientific">Mediterraneibacter hominis</name>
    <dbReference type="NCBI Taxonomy" id="2763054"/>
    <lineage>
        <taxon>Bacteria</taxon>
        <taxon>Bacillati</taxon>
        <taxon>Bacillota</taxon>
        <taxon>Clostridia</taxon>
        <taxon>Lachnospirales</taxon>
        <taxon>Lachnospiraceae</taxon>
        <taxon>Mediterraneibacter</taxon>
    </lineage>
</organism>
<comment type="caution">
    <text evidence="2">The sequence shown here is derived from an EMBL/GenBank/DDBJ whole genome shotgun (WGS) entry which is preliminary data.</text>
</comment>
<keyword evidence="1" id="KW-1133">Transmembrane helix</keyword>
<reference evidence="2" key="1">
    <citation type="submission" date="2020-08" db="EMBL/GenBank/DDBJ databases">
        <title>Genome public.</title>
        <authorList>
            <person name="Liu C."/>
            <person name="Sun Q."/>
        </authorList>
    </citation>
    <scope>NUCLEOTIDE SEQUENCE</scope>
    <source>
        <strain evidence="2">NSJ-55</strain>
    </source>
</reference>
<dbReference type="EMBL" id="JACOPF010000002">
    <property type="protein sequence ID" value="MBC5689215.1"/>
    <property type="molecule type" value="Genomic_DNA"/>
</dbReference>
<keyword evidence="1" id="KW-0812">Transmembrane</keyword>
<accession>A0A923LI77</accession>
<keyword evidence="1" id="KW-0472">Membrane</keyword>
<protein>
    <submittedName>
        <fullName evidence="2">Pilus assembly protein</fullName>
    </submittedName>
</protein>
<dbReference type="RefSeq" id="WP_186875892.1">
    <property type="nucleotide sequence ID" value="NZ_JACOPF010000002.1"/>
</dbReference>
<name>A0A923LI77_9FIRM</name>
<dbReference type="AlphaFoldDB" id="A0A923LI77"/>
<proteinExistence type="predicted"/>
<gene>
    <name evidence="2" type="ORF">H8S37_09825</name>
</gene>
<feature type="transmembrane region" description="Helical" evidence="1">
    <location>
        <begin position="28"/>
        <end position="50"/>
    </location>
</feature>
<evidence type="ECO:0000256" key="1">
    <source>
        <dbReference type="SAM" id="Phobius"/>
    </source>
</evidence>
<evidence type="ECO:0000313" key="3">
    <source>
        <dbReference type="Proteomes" id="UP000652477"/>
    </source>
</evidence>
<sequence>MSKQSNRNRKISNPQSERASVLEPKATVTIEAAFAIPFFLFAFLCLVYLMEIQAIKVSIHSAALNAGKNAAEEAAVYEFLDITKLQSDIVYLIGSERLDRSLIDEGSAGISCTGSYMESGNNELYINLKYGVRLPFPTFGNPTAKYIEKLKIKGWTGYEKGMPDSEEDKIVYITDTGTVYHEDYQCSYLQLSIQFVPYTGLSDFRNKDGGKYYKCEKCVHGDAYTGVYITDSGNKYHNSIRCSGLKRSIRAVKKSEVAGRGGCSRCTK</sequence>